<evidence type="ECO:0000313" key="1">
    <source>
        <dbReference type="Proteomes" id="UP000887565"/>
    </source>
</evidence>
<proteinExistence type="predicted"/>
<name>A0A915IBQ7_ROMCU</name>
<dbReference type="Proteomes" id="UP000887565">
    <property type="component" value="Unplaced"/>
</dbReference>
<keyword evidence="1" id="KW-1185">Reference proteome</keyword>
<reference evidence="2" key="1">
    <citation type="submission" date="2022-11" db="UniProtKB">
        <authorList>
            <consortium name="WormBaseParasite"/>
        </authorList>
    </citation>
    <scope>IDENTIFICATION</scope>
</reference>
<accession>A0A915IBQ7</accession>
<dbReference type="AlphaFoldDB" id="A0A915IBQ7"/>
<organism evidence="1 2">
    <name type="scientific">Romanomermis culicivorax</name>
    <name type="common">Nematode worm</name>
    <dbReference type="NCBI Taxonomy" id="13658"/>
    <lineage>
        <taxon>Eukaryota</taxon>
        <taxon>Metazoa</taxon>
        <taxon>Ecdysozoa</taxon>
        <taxon>Nematoda</taxon>
        <taxon>Enoplea</taxon>
        <taxon>Dorylaimia</taxon>
        <taxon>Mermithida</taxon>
        <taxon>Mermithoidea</taxon>
        <taxon>Mermithidae</taxon>
        <taxon>Romanomermis</taxon>
    </lineage>
</organism>
<dbReference type="WBParaSite" id="nRc.2.0.1.t11605-RA">
    <property type="protein sequence ID" value="nRc.2.0.1.t11605-RA"/>
    <property type="gene ID" value="nRc.2.0.1.g11605"/>
</dbReference>
<sequence length="238" mass="27800">MRFIVPVVCLLELSPSSPCLLNATIRYRLSKTSLSEEFNHLIDNLYVDNLILEARDSQEAITKYHTLKTIFSDGSMNLREWSSNDEDFFEKDHINYQKYPHQRNERVTLSRPSQFIRLGYLSPLTGFMEALMDTVLPELTALGAYCFKTTYVKLKPSLKEETKTGNQSKSHLQINLQQSTKCTMDRTLDIEKRFELLLVEIDTAFIIPFATVKIPWSGIHDQFVNKWFTNWTNLLFWN</sequence>
<protein>
    <submittedName>
        <fullName evidence="2">Uncharacterized protein</fullName>
    </submittedName>
</protein>
<evidence type="ECO:0000313" key="2">
    <source>
        <dbReference type="WBParaSite" id="nRc.2.0.1.t11605-RA"/>
    </source>
</evidence>